<keyword evidence="1" id="KW-0732">Signal</keyword>
<dbReference type="OrthoDB" id="7193487at2"/>
<accession>A0A0H3CB48</accession>
<dbReference type="KEGG" id="ccs:CCNA_02672"/>
<evidence type="ECO:0000256" key="1">
    <source>
        <dbReference type="SAM" id="SignalP"/>
    </source>
</evidence>
<feature type="chain" id="PRO_5002605913" evidence="1">
    <location>
        <begin position="22"/>
        <end position="154"/>
    </location>
</feature>
<dbReference type="GeneID" id="7332775"/>
<reference evidence="2 3" key="1">
    <citation type="journal article" date="2010" name="J. Bacteriol.">
        <title>The genetic basis of laboratory adaptation in Caulobacter crescentus.</title>
        <authorList>
            <person name="Marks M.E."/>
            <person name="Castro-Rojas C.M."/>
            <person name="Teiling C."/>
            <person name="Du L."/>
            <person name="Kapatral V."/>
            <person name="Walunas T.L."/>
            <person name="Crosson S."/>
        </authorList>
    </citation>
    <scope>NUCLEOTIDE SEQUENCE [LARGE SCALE GENOMIC DNA]</scope>
    <source>
        <strain evidence="3">NA1000 / CB15N</strain>
    </source>
</reference>
<evidence type="ECO:0000313" key="2">
    <source>
        <dbReference type="EMBL" id="ACL96137.1"/>
    </source>
</evidence>
<dbReference type="EMBL" id="CP001340">
    <property type="protein sequence ID" value="ACL96137.1"/>
    <property type="molecule type" value="Genomic_DNA"/>
</dbReference>
<dbReference type="AlphaFoldDB" id="A0A0H3CB48"/>
<dbReference type="Proteomes" id="UP000001364">
    <property type="component" value="Chromosome"/>
</dbReference>
<dbReference type="RefSeq" id="YP_002518045.1">
    <property type="nucleotide sequence ID" value="NC_011916.1"/>
</dbReference>
<proteinExistence type="predicted"/>
<dbReference type="RefSeq" id="WP_010920445.1">
    <property type="nucleotide sequence ID" value="NC_011916.1"/>
</dbReference>
<gene>
    <name evidence="2" type="ordered locus">CCNA_02672</name>
</gene>
<protein>
    <submittedName>
        <fullName evidence="2">Uncharacterized protein</fullName>
    </submittedName>
</protein>
<sequence>MSCRLLLVLATFAALVSPAIAEEQSALNVLDLNKAQNWAEALAACDVTRFLLTDPDVTASTIIAPGEGAPQFLYPPLFTPPNVLYTPSLLRTFEILQARGEVDRKSLADARFRFANAVVPSFQKGDAIAKAVLSDQMKLCNVLTDGVASEAPRK</sequence>
<feature type="signal peptide" evidence="1">
    <location>
        <begin position="1"/>
        <end position="21"/>
    </location>
</feature>
<name>A0A0H3CB48_CAUVN</name>
<organism evidence="2 3">
    <name type="scientific">Caulobacter vibrioides (strain NA1000 / CB15N)</name>
    <name type="common">Caulobacter crescentus</name>
    <dbReference type="NCBI Taxonomy" id="565050"/>
    <lineage>
        <taxon>Bacteria</taxon>
        <taxon>Pseudomonadati</taxon>
        <taxon>Pseudomonadota</taxon>
        <taxon>Alphaproteobacteria</taxon>
        <taxon>Caulobacterales</taxon>
        <taxon>Caulobacteraceae</taxon>
        <taxon>Caulobacter</taxon>
    </lineage>
</organism>
<dbReference type="PATRIC" id="fig|565050.3.peg.2620"/>
<dbReference type="HOGENOM" id="CLU_1701072_0_0_5"/>
<dbReference type="SMR" id="A0A0H3CB48"/>
<keyword evidence="3" id="KW-1185">Reference proteome</keyword>
<evidence type="ECO:0000313" key="3">
    <source>
        <dbReference type="Proteomes" id="UP000001364"/>
    </source>
</evidence>